<comment type="subcellular location">
    <subcellularLocation>
        <location evidence="1">Cell membrane</location>
        <topology evidence="1">Single-pass type I membrane protein</topology>
    </subcellularLocation>
</comment>
<dbReference type="PROSITE" id="PS51450">
    <property type="entry name" value="LRR"/>
    <property type="match status" value="1"/>
</dbReference>
<evidence type="ECO:0000256" key="9">
    <source>
        <dbReference type="ARBA" id="ARBA00023136"/>
    </source>
</evidence>
<dbReference type="Gene3D" id="3.80.10.10">
    <property type="entry name" value="Ribonuclease Inhibitor"/>
    <property type="match status" value="2"/>
</dbReference>
<keyword evidence="4" id="KW-0433">Leucine-rich repeat</keyword>
<dbReference type="InterPro" id="IPR003591">
    <property type="entry name" value="Leu-rich_rpt_typical-subtyp"/>
</dbReference>
<gene>
    <name evidence="16" type="primary">LOC111304468</name>
</gene>
<dbReference type="Pfam" id="PF08263">
    <property type="entry name" value="LRRNT_2"/>
    <property type="match status" value="1"/>
</dbReference>
<evidence type="ECO:0000256" key="3">
    <source>
        <dbReference type="ARBA" id="ARBA00022475"/>
    </source>
</evidence>
<evidence type="ECO:0000256" key="7">
    <source>
        <dbReference type="ARBA" id="ARBA00022737"/>
    </source>
</evidence>
<keyword evidence="10 16" id="KW-0675">Receptor</keyword>
<evidence type="ECO:0000256" key="13">
    <source>
        <dbReference type="SAM" id="SignalP"/>
    </source>
</evidence>
<name>A0A6P5ZV74_DURZI</name>
<dbReference type="GeneID" id="111304468"/>
<dbReference type="PANTHER" id="PTHR48063:SF101">
    <property type="entry name" value="LRR RECEPTOR-LIKE SERINE_THREONINE-PROTEIN KINASE FLS2"/>
    <property type="match status" value="1"/>
</dbReference>
<proteinExistence type="inferred from homology"/>
<keyword evidence="9 12" id="KW-0472">Membrane</keyword>
<feature type="chain" id="PRO_5027908881" evidence="13">
    <location>
        <begin position="34"/>
        <end position="556"/>
    </location>
</feature>
<evidence type="ECO:0000313" key="15">
    <source>
        <dbReference type="Proteomes" id="UP000515121"/>
    </source>
</evidence>
<dbReference type="KEGG" id="dzi:111304468"/>
<evidence type="ECO:0000256" key="4">
    <source>
        <dbReference type="ARBA" id="ARBA00022614"/>
    </source>
</evidence>
<feature type="domain" description="Leucine-rich repeat-containing N-terminal plant-type" evidence="14">
    <location>
        <begin position="42"/>
        <end position="78"/>
    </location>
</feature>
<feature type="signal peptide" evidence="13">
    <location>
        <begin position="1"/>
        <end position="33"/>
    </location>
</feature>
<dbReference type="Pfam" id="PF13516">
    <property type="entry name" value="LRR_6"/>
    <property type="match status" value="1"/>
</dbReference>
<evidence type="ECO:0000256" key="8">
    <source>
        <dbReference type="ARBA" id="ARBA00022989"/>
    </source>
</evidence>
<feature type="transmembrane region" description="Helical" evidence="12">
    <location>
        <begin position="479"/>
        <end position="500"/>
    </location>
</feature>
<keyword evidence="8 12" id="KW-1133">Transmembrane helix</keyword>
<organism evidence="15 16">
    <name type="scientific">Durio zibethinus</name>
    <name type="common">Durian</name>
    <dbReference type="NCBI Taxonomy" id="66656"/>
    <lineage>
        <taxon>Eukaryota</taxon>
        <taxon>Viridiplantae</taxon>
        <taxon>Streptophyta</taxon>
        <taxon>Embryophyta</taxon>
        <taxon>Tracheophyta</taxon>
        <taxon>Spermatophyta</taxon>
        <taxon>Magnoliopsida</taxon>
        <taxon>eudicotyledons</taxon>
        <taxon>Gunneridae</taxon>
        <taxon>Pentapetalae</taxon>
        <taxon>rosids</taxon>
        <taxon>malvids</taxon>
        <taxon>Malvales</taxon>
        <taxon>Malvaceae</taxon>
        <taxon>Helicteroideae</taxon>
        <taxon>Durio</taxon>
    </lineage>
</organism>
<protein>
    <submittedName>
        <fullName evidence="16">Probable inactive leucine-rich repeat receptor kinase XIAO</fullName>
    </submittedName>
</protein>
<evidence type="ECO:0000259" key="14">
    <source>
        <dbReference type="Pfam" id="PF08263"/>
    </source>
</evidence>
<dbReference type="InterPro" id="IPR032675">
    <property type="entry name" value="LRR_dom_sf"/>
</dbReference>
<dbReference type="GO" id="GO:0005886">
    <property type="term" value="C:plasma membrane"/>
    <property type="evidence" value="ECO:0007669"/>
    <property type="project" value="UniProtKB-SubCell"/>
</dbReference>
<evidence type="ECO:0000256" key="5">
    <source>
        <dbReference type="ARBA" id="ARBA00022692"/>
    </source>
</evidence>
<sequence length="556" mass="62772">MTNVPGDRSQLLLVLFIAMFYLCLLLPENYTTADELMMCKKSERQALLQFKQSLQAVDKSVNSSLSSWDNKDCCEWMGLGRNKLTGYVERIELHGYHCLVAGTISPSLLKLQHLSYLDLSYNDFNGSLIPEFIGSLKNPTYLDLSFALLEDQFLLSLETFDVGDSFSGCQPASFTNPYLSDCDLPSVSSSSLISLINSSTFLTTLHLSGNNLTSSAICPWLFNVSSKLKVLDLSMNQLKGPILESNFGNMVSLKYLYLRDNQHESGINGSVLSEIAKLSSLRALDLGYNHLNGTISESIGQLSKLLLLRLAGYSFDNVVISVVHFSNLTRASFPRMVTGQIHLRALDISAAEISDSLSYWFWDSLKSLQHLNLSFNQINALNLEDNNLLGQIPFSLGYLASLEMLSLRGNRFLGELPSSLQNWKIATESQLQLFEPSAFSRNHGLCGPSVTPNCSALVEPPQGQPRRIEEDFEEFRKRFYIGMGLGFVVSFWRFCSAVLFKRPWRHSYFLFMDNVMAWFYVSSVLLKSSWRGEFKPKRYVLEQQVKLIFHVCEELK</sequence>
<keyword evidence="15" id="KW-1185">Reference proteome</keyword>
<feature type="transmembrane region" description="Helical" evidence="12">
    <location>
        <begin position="507"/>
        <end position="526"/>
    </location>
</feature>
<dbReference type="GO" id="GO:0016301">
    <property type="term" value="F:kinase activity"/>
    <property type="evidence" value="ECO:0007669"/>
    <property type="project" value="UniProtKB-KW"/>
</dbReference>
<dbReference type="RefSeq" id="XP_022756728.1">
    <property type="nucleotide sequence ID" value="XM_022900993.1"/>
</dbReference>
<dbReference type="InterPro" id="IPR001611">
    <property type="entry name" value="Leu-rich_rpt"/>
</dbReference>
<dbReference type="PANTHER" id="PTHR48063">
    <property type="entry name" value="LRR RECEPTOR-LIKE KINASE"/>
    <property type="match status" value="1"/>
</dbReference>
<keyword evidence="7" id="KW-0677">Repeat</keyword>
<keyword evidence="16" id="KW-0808">Transferase</keyword>
<evidence type="ECO:0000256" key="10">
    <source>
        <dbReference type="ARBA" id="ARBA00023170"/>
    </source>
</evidence>
<evidence type="ECO:0000256" key="1">
    <source>
        <dbReference type="ARBA" id="ARBA00004251"/>
    </source>
</evidence>
<keyword evidence="11" id="KW-0325">Glycoprotein</keyword>
<keyword evidence="5 12" id="KW-0812">Transmembrane</keyword>
<evidence type="ECO:0000256" key="11">
    <source>
        <dbReference type="ARBA" id="ARBA00023180"/>
    </source>
</evidence>
<dbReference type="OrthoDB" id="1401307at2759"/>
<evidence type="ECO:0000256" key="2">
    <source>
        <dbReference type="ARBA" id="ARBA00009592"/>
    </source>
</evidence>
<reference evidence="16" key="1">
    <citation type="submission" date="2025-08" db="UniProtKB">
        <authorList>
            <consortium name="RefSeq"/>
        </authorList>
    </citation>
    <scope>IDENTIFICATION</scope>
    <source>
        <tissue evidence="16">Fruit stalk</tissue>
    </source>
</reference>
<dbReference type="AlphaFoldDB" id="A0A6P5ZV74"/>
<keyword evidence="16" id="KW-0418">Kinase</keyword>
<dbReference type="InterPro" id="IPR013210">
    <property type="entry name" value="LRR_N_plant-typ"/>
</dbReference>
<comment type="similarity">
    <text evidence="2">Belongs to the RLP family.</text>
</comment>
<dbReference type="Proteomes" id="UP000515121">
    <property type="component" value="Unplaced"/>
</dbReference>
<dbReference type="Pfam" id="PF00560">
    <property type="entry name" value="LRR_1"/>
    <property type="match status" value="3"/>
</dbReference>
<dbReference type="SUPFAM" id="SSF52047">
    <property type="entry name" value="RNI-like"/>
    <property type="match status" value="1"/>
</dbReference>
<evidence type="ECO:0000256" key="12">
    <source>
        <dbReference type="SAM" id="Phobius"/>
    </source>
</evidence>
<dbReference type="InterPro" id="IPR046956">
    <property type="entry name" value="RLP23-like"/>
</dbReference>
<dbReference type="Pfam" id="PF13855">
    <property type="entry name" value="LRR_8"/>
    <property type="match status" value="1"/>
</dbReference>
<evidence type="ECO:0000313" key="16">
    <source>
        <dbReference type="RefSeq" id="XP_022756728.1"/>
    </source>
</evidence>
<dbReference type="SMART" id="SM00369">
    <property type="entry name" value="LRR_TYP"/>
    <property type="match status" value="5"/>
</dbReference>
<evidence type="ECO:0000256" key="6">
    <source>
        <dbReference type="ARBA" id="ARBA00022729"/>
    </source>
</evidence>
<keyword evidence="3" id="KW-1003">Cell membrane</keyword>
<keyword evidence="6 13" id="KW-0732">Signal</keyword>
<accession>A0A6P5ZV74</accession>